<protein>
    <recommendedName>
        <fullName evidence="1">FKBP12-rapamycin binding domain-containing protein</fullName>
    </recommendedName>
</protein>
<evidence type="ECO:0000259" key="1">
    <source>
        <dbReference type="Pfam" id="PF08771"/>
    </source>
</evidence>
<dbReference type="Pfam" id="PF08771">
    <property type="entry name" value="FRB_dom"/>
    <property type="match status" value="1"/>
</dbReference>
<organism evidence="2 3">
    <name type="scientific">Dibothriocephalus latus</name>
    <name type="common">Fish tapeworm</name>
    <name type="synonym">Diphyllobothrium latum</name>
    <dbReference type="NCBI Taxonomy" id="60516"/>
    <lineage>
        <taxon>Eukaryota</taxon>
        <taxon>Metazoa</taxon>
        <taxon>Spiralia</taxon>
        <taxon>Lophotrochozoa</taxon>
        <taxon>Platyhelminthes</taxon>
        <taxon>Cestoda</taxon>
        <taxon>Eucestoda</taxon>
        <taxon>Diphyllobothriidea</taxon>
        <taxon>Diphyllobothriidae</taxon>
        <taxon>Dibothriocephalus</taxon>
    </lineage>
</organism>
<gene>
    <name evidence="2" type="ORF">DILT_LOCUS19097</name>
</gene>
<proteinExistence type="predicted"/>
<feature type="domain" description="FKBP12-rapamycin binding" evidence="1">
    <location>
        <begin position="1"/>
        <end position="86"/>
    </location>
</feature>
<dbReference type="InterPro" id="IPR036738">
    <property type="entry name" value="FRB_sf"/>
</dbReference>
<dbReference type="SMART" id="SM01345">
    <property type="entry name" value="Rapamycin_bind"/>
    <property type="match status" value="1"/>
</dbReference>
<dbReference type="AlphaFoldDB" id="A0A3P7RRK3"/>
<evidence type="ECO:0000313" key="3">
    <source>
        <dbReference type="Proteomes" id="UP000281553"/>
    </source>
</evidence>
<dbReference type="Proteomes" id="UP000281553">
    <property type="component" value="Unassembled WGS sequence"/>
</dbReference>
<name>A0A3P7RRK3_DIBLA</name>
<reference evidence="2 3" key="1">
    <citation type="submission" date="2018-11" db="EMBL/GenBank/DDBJ databases">
        <authorList>
            <consortium name="Pathogen Informatics"/>
        </authorList>
    </citation>
    <scope>NUCLEOTIDE SEQUENCE [LARGE SCALE GENOMIC DNA]</scope>
</reference>
<dbReference type="OrthoDB" id="2250022at2759"/>
<accession>A0A3P7RRK3</accession>
<dbReference type="Gene3D" id="1.20.120.150">
    <property type="entry name" value="FKBP12-rapamycin binding domain"/>
    <property type="match status" value="1"/>
</dbReference>
<keyword evidence="3" id="KW-1185">Reference proteome</keyword>
<sequence length="92" mass="10729">MWAECLEDASRVYFGEKDIGKMFRLLHPLHLVMDRGHETNNEAAFLQEFGTALTNCRIYCERFEQLGAKAELQQAWDGYYTLYRNVSLSLFG</sequence>
<dbReference type="InterPro" id="IPR009076">
    <property type="entry name" value="FRB_dom"/>
</dbReference>
<dbReference type="EMBL" id="UYRU01107918">
    <property type="protein sequence ID" value="VDN43449.1"/>
    <property type="molecule type" value="Genomic_DNA"/>
</dbReference>
<dbReference type="GO" id="GO:0044877">
    <property type="term" value="F:protein-containing complex binding"/>
    <property type="evidence" value="ECO:0007669"/>
    <property type="project" value="InterPro"/>
</dbReference>
<evidence type="ECO:0000313" key="2">
    <source>
        <dbReference type="EMBL" id="VDN43449.1"/>
    </source>
</evidence>
<dbReference type="SUPFAM" id="SSF47212">
    <property type="entry name" value="FKBP12-rapamycin-binding domain of FKBP-rapamycin-associated protein (FRAP)"/>
    <property type="match status" value="1"/>
</dbReference>